<dbReference type="SMART" id="SM00415">
    <property type="entry name" value="HSF"/>
    <property type="match status" value="1"/>
</dbReference>
<organism evidence="11 12">
    <name type="scientific">Arabis alpina</name>
    <name type="common">Alpine rock-cress</name>
    <dbReference type="NCBI Taxonomy" id="50452"/>
    <lineage>
        <taxon>Eukaryota</taxon>
        <taxon>Viridiplantae</taxon>
        <taxon>Streptophyta</taxon>
        <taxon>Embryophyta</taxon>
        <taxon>Tracheophyta</taxon>
        <taxon>Spermatophyta</taxon>
        <taxon>Magnoliopsida</taxon>
        <taxon>eudicotyledons</taxon>
        <taxon>Gunneridae</taxon>
        <taxon>Pentapetalae</taxon>
        <taxon>rosids</taxon>
        <taxon>malvids</taxon>
        <taxon>Brassicales</taxon>
        <taxon>Brassicaceae</taxon>
        <taxon>Arabideae</taxon>
        <taxon>Arabis</taxon>
    </lineage>
</organism>
<dbReference type="EMBL" id="CM002876">
    <property type="protein sequence ID" value="KFK25539.1"/>
    <property type="molecule type" value="Genomic_DNA"/>
</dbReference>
<keyword evidence="12" id="KW-1185">Reference proteome</keyword>
<sequence length="153" mass="17453">MVRGGGSSRPIRQINVFGNMLYEMVNDPTSDSVISWSQNGNSFIVWNQSELCSDVLPSFSQSEDLSVFIRRLGTFGFRKVDESEEFEYANDHFVRGRPELLAEIQKRYIASLPPDTLFFKRKAIVDKGNARIRALKLAMDERNVTKNLSNLTL</sequence>
<evidence type="ECO:0000259" key="10">
    <source>
        <dbReference type="SMART" id="SM00415"/>
    </source>
</evidence>
<dbReference type="SUPFAM" id="SSF46785">
    <property type="entry name" value="Winged helix' DNA-binding domain"/>
    <property type="match status" value="1"/>
</dbReference>
<dbReference type="GO" id="GO:0034605">
    <property type="term" value="P:cellular response to heat"/>
    <property type="evidence" value="ECO:0007669"/>
    <property type="project" value="TreeGrafter"/>
</dbReference>
<keyword evidence="3" id="KW-0597">Phosphoprotein</keyword>
<comment type="similarity">
    <text evidence="9">Belongs to the HSF family.</text>
</comment>
<dbReference type="FunFam" id="1.10.10.10:FF:000037">
    <property type="entry name" value="Heat stress transcription factor B-4"/>
    <property type="match status" value="1"/>
</dbReference>
<dbReference type="Gramene" id="KFK25539">
    <property type="protein sequence ID" value="KFK25539"/>
    <property type="gene ID" value="AALP_AA8G128200"/>
</dbReference>
<gene>
    <name evidence="11" type="ordered locus">AALP_Aa8g128200</name>
</gene>
<dbReference type="GO" id="GO:0005634">
    <property type="term" value="C:nucleus"/>
    <property type="evidence" value="ECO:0007669"/>
    <property type="project" value="UniProtKB-SubCell"/>
</dbReference>
<dbReference type="Pfam" id="PF00447">
    <property type="entry name" value="HSF_DNA-bind"/>
    <property type="match status" value="1"/>
</dbReference>
<dbReference type="eggNOG" id="KOG0627">
    <property type="taxonomic scope" value="Eukaryota"/>
</dbReference>
<proteinExistence type="inferred from homology"/>
<keyword evidence="6" id="KW-0238">DNA-binding</keyword>
<evidence type="ECO:0000256" key="2">
    <source>
        <dbReference type="ARBA" id="ARBA00011233"/>
    </source>
</evidence>
<dbReference type="PRINTS" id="PR00056">
    <property type="entry name" value="HSFDOMAIN"/>
</dbReference>
<protein>
    <recommendedName>
        <fullName evidence="10">HSF-type DNA-binding domain-containing protein</fullName>
    </recommendedName>
</protein>
<evidence type="ECO:0000256" key="3">
    <source>
        <dbReference type="ARBA" id="ARBA00022553"/>
    </source>
</evidence>
<evidence type="ECO:0000256" key="8">
    <source>
        <dbReference type="ARBA" id="ARBA00023242"/>
    </source>
</evidence>
<dbReference type="Proteomes" id="UP000029120">
    <property type="component" value="Chromosome 8"/>
</dbReference>
<dbReference type="OMA" id="EFEYAND"/>
<comment type="subcellular location">
    <subcellularLocation>
        <location evidence="1">Nucleus</location>
    </subcellularLocation>
</comment>
<evidence type="ECO:0000256" key="1">
    <source>
        <dbReference type="ARBA" id="ARBA00004123"/>
    </source>
</evidence>
<dbReference type="InterPro" id="IPR000232">
    <property type="entry name" value="HSF_DNA-bd"/>
</dbReference>
<feature type="domain" description="HSF-type DNA-binding" evidence="10">
    <location>
        <begin position="13"/>
        <end position="107"/>
    </location>
</feature>
<dbReference type="GO" id="GO:0006357">
    <property type="term" value="P:regulation of transcription by RNA polymerase II"/>
    <property type="evidence" value="ECO:0007669"/>
    <property type="project" value="TreeGrafter"/>
</dbReference>
<name>A0A087G6N7_ARAAL</name>
<accession>A0A087G6N7</accession>
<keyword evidence="5" id="KW-0346">Stress response</keyword>
<dbReference type="InterPro" id="IPR036390">
    <property type="entry name" value="WH_DNA-bd_sf"/>
</dbReference>
<evidence type="ECO:0000256" key="4">
    <source>
        <dbReference type="ARBA" id="ARBA00023015"/>
    </source>
</evidence>
<keyword evidence="8" id="KW-0539">Nucleus</keyword>
<keyword evidence="7" id="KW-0804">Transcription</keyword>
<dbReference type="InterPro" id="IPR036388">
    <property type="entry name" value="WH-like_DNA-bd_sf"/>
</dbReference>
<keyword evidence="4" id="KW-0805">Transcription regulation</keyword>
<dbReference type="OrthoDB" id="60033at2759"/>
<dbReference type="PANTHER" id="PTHR10015">
    <property type="entry name" value="HEAT SHOCK TRANSCRIPTION FACTOR"/>
    <property type="match status" value="1"/>
</dbReference>
<evidence type="ECO:0000256" key="7">
    <source>
        <dbReference type="ARBA" id="ARBA00023163"/>
    </source>
</evidence>
<dbReference type="Gene3D" id="1.10.10.10">
    <property type="entry name" value="Winged helix-like DNA-binding domain superfamily/Winged helix DNA-binding domain"/>
    <property type="match status" value="1"/>
</dbReference>
<dbReference type="PANTHER" id="PTHR10015:SF430">
    <property type="entry name" value="HSF-TYPE DNA-BINDING DOMAIN-CONTAINING PROTEIN"/>
    <property type="match status" value="1"/>
</dbReference>
<reference evidence="12" key="1">
    <citation type="journal article" date="2015" name="Nat. Plants">
        <title>Genome expansion of Arabis alpina linked with retrotransposition and reduced symmetric DNA methylation.</title>
        <authorList>
            <person name="Willing E.M."/>
            <person name="Rawat V."/>
            <person name="Mandakova T."/>
            <person name="Maumus F."/>
            <person name="James G.V."/>
            <person name="Nordstroem K.J."/>
            <person name="Becker C."/>
            <person name="Warthmann N."/>
            <person name="Chica C."/>
            <person name="Szarzynska B."/>
            <person name="Zytnicki M."/>
            <person name="Albani M.C."/>
            <person name="Kiefer C."/>
            <person name="Bergonzi S."/>
            <person name="Castaings L."/>
            <person name="Mateos J.L."/>
            <person name="Berns M.C."/>
            <person name="Bujdoso N."/>
            <person name="Piofczyk T."/>
            <person name="de Lorenzo L."/>
            <person name="Barrero-Sicilia C."/>
            <person name="Mateos I."/>
            <person name="Piednoel M."/>
            <person name="Hagmann J."/>
            <person name="Chen-Min-Tao R."/>
            <person name="Iglesias-Fernandez R."/>
            <person name="Schuster S.C."/>
            <person name="Alonso-Blanco C."/>
            <person name="Roudier F."/>
            <person name="Carbonero P."/>
            <person name="Paz-Ares J."/>
            <person name="Davis S.J."/>
            <person name="Pecinka A."/>
            <person name="Quesneville H."/>
            <person name="Colot V."/>
            <person name="Lysak M.A."/>
            <person name="Weigel D."/>
            <person name="Coupland G."/>
            <person name="Schneeberger K."/>
        </authorList>
    </citation>
    <scope>NUCLEOTIDE SEQUENCE [LARGE SCALE GENOMIC DNA]</scope>
    <source>
        <strain evidence="12">cv. Pajares</strain>
    </source>
</reference>
<dbReference type="GO" id="GO:0000978">
    <property type="term" value="F:RNA polymerase II cis-regulatory region sequence-specific DNA binding"/>
    <property type="evidence" value="ECO:0007669"/>
    <property type="project" value="TreeGrafter"/>
</dbReference>
<evidence type="ECO:0000256" key="9">
    <source>
        <dbReference type="RuleBase" id="RU004020"/>
    </source>
</evidence>
<comment type="subunit">
    <text evidence="2">Homotrimer.</text>
</comment>
<dbReference type="AlphaFoldDB" id="A0A087G6N7"/>
<evidence type="ECO:0000256" key="6">
    <source>
        <dbReference type="ARBA" id="ARBA00023125"/>
    </source>
</evidence>
<dbReference type="GO" id="GO:0003700">
    <property type="term" value="F:DNA-binding transcription factor activity"/>
    <property type="evidence" value="ECO:0007669"/>
    <property type="project" value="InterPro"/>
</dbReference>
<evidence type="ECO:0000313" key="11">
    <source>
        <dbReference type="EMBL" id="KFK25539.1"/>
    </source>
</evidence>
<evidence type="ECO:0000256" key="5">
    <source>
        <dbReference type="ARBA" id="ARBA00023016"/>
    </source>
</evidence>
<evidence type="ECO:0000313" key="12">
    <source>
        <dbReference type="Proteomes" id="UP000029120"/>
    </source>
</evidence>